<dbReference type="EMBL" id="JAHQZT010000002">
    <property type="protein sequence ID" value="MBV0932226.1"/>
    <property type="molecule type" value="Genomic_DNA"/>
</dbReference>
<dbReference type="PANTHER" id="PTHR30035:SF3">
    <property type="entry name" value="INTERMEMBRANE PHOSPHOLIPID TRANSPORT SYSTEM LIPOPROTEIN MLAA"/>
    <property type="match status" value="1"/>
</dbReference>
<accession>A0ABS6M7H0</accession>
<gene>
    <name evidence="4" type="ORF">KTN04_02595</name>
</gene>
<organism evidence="4 5">
    <name type="scientific">Marinobacterium weihaiense</name>
    <dbReference type="NCBI Taxonomy" id="2851016"/>
    <lineage>
        <taxon>Bacteria</taxon>
        <taxon>Pseudomonadati</taxon>
        <taxon>Pseudomonadota</taxon>
        <taxon>Gammaproteobacteria</taxon>
        <taxon>Oceanospirillales</taxon>
        <taxon>Oceanospirillaceae</taxon>
        <taxon>Marinobacterium</taxon>
    </lineage>
</organism>
<protein>
    <submittedName>
        <fullName evidence="4">VacJ family lipoprotein</fullName>
    </submittedName>
</protein>
<evidence type="ECO:0000313" key="4">
    <source>
        <dbReference type="EMBL" id="MBV0932226.1"/>
    </source>
</evidence>
<evidence type="ECO:0000256" key="2">
    <source>
        <dbReference type="ARBA" id="ARBA00022729"/>
    </source>
</evidence>
<name>A0ABS6M7H0_9GAMM</name>
<feature type="signal peptide" evidence="3">
    <location>
        <begin position="1"/>
        <end position="28"/>
    </location>
</feature>
<evidence type="ECO:0000256" key="3">
    <source>
        <dbReference type="SAM" id="SignalP"/>
    </source>
</evidence>
<keyword evidence="2 3" id="KW-0732">Signal</keyword>
<feature type="chain" id="PRO_5045798593" evidence="3">
    <location>
        <begin position="29"/>
        <end position="234"/>
    </location>
</feature>
<comment type="similarity">
    <text evidence="1">Belongs to the MlaA family.</text>
</comment>
<dbReference type="InterPro" id="IPR007428">
    <property type="entry name" value="MlaA"/>
</dbReference>
<reference evidence="4 5" key="1">
    <citation type="submission" date="2021-06" db="EMBL/GenBank/DDBJ databases">
        <title>Bacterium isolated from marine sediment.</title>
        <authorList>
            <person name="Zhu K.-L."/>
            <person name="Du Z.-J."/>
            <person name="Liang Q.-Y."/>
        </authorList>
    </citation>
    <scope>NUCLEOTIDE SEQUENCE [LARGE SCALE GENOMIC DNA]</scope>
    <source>
        <strain evidence="4 5">A346</strain>
    </source>
</reference>
<dbReference type="RefSeq" id="WP_217333643.1">
    <property type="nucleotide sequence ID" value="NZ_JAHQZT010000002.1"/>
</dbReference>
<dbReference type="PANTHER" id="PTHR30035">
    <property type="entry name" value="LIPOPROTEIN VACJ-RELATED"/>
    <property type="match status" value="1"/>
</dbReference>
<keyword evidence="5" id="KW-1185">Reference proteome</keyword>
<dbReference type="Pfam" id="PF04333">
    <property type="entry name" value="MlaA"/>
    <property type="match status" value="1"/>
</dbReference>
<evidence type="ECO:0000256" key="1">
    <source>
        <dbReference type="ARBA" id="ARBA00010634"/>
    </source>
</evidence>
<evidence type="ECO:0000313" key="5">
    <source>
        <dbReference type="Proteomes" id="UP000755551"/>
    </source>
</evidence>
<dbReference type="Proteomes" id="UP000755551">
    <property type="component" value="Unassembled WGS sequence"/>
</dbReference>
<keyword evidence="4" id="KW-0449">Lipoprotein</keyword>
<comment type="caution">
    <text evidence="4">The sequence shown here is derived from an EMBL/GenBank/DDBJ whole genome shotgun (WGS) entry which is preliminary data.</text>
</comment>
<sequence length="234" mass="25731">MLPSILRSGVLATSVAAALICVPAQAYAEQDPWEGFNRSVFSFNETIDRYALKPAAQGYRYVTPDIAEQGVSNFFDNIADVGNVFNNLFQLKFDAAGKSFSRVAFNSTFGLVGLIDVATPMGIGPHNEDFGQTLGYWGVGSGPYIVLPFFGPSTVRDGLSKPADWAMDPISEVGHVATRNSLYGLRLLDVRARLLQAEQIISGDKYSFTRDAYLQRREYLINDGVVDVQYDSDF</sequence>
<proteinExistence type="inferred from homology"/>